<evidence type="ECO:0000256" key="6">
    <source>
        <dbReference type="SAM" id="Phobius"/>
    </source>
</evidence>
<evidence type="ECO:0000256" key="5">
    <source>
        <dbReference type="ARBA" id="ARBA00023136"/>
    </source>
</evidence>
<feature type="transmembrane region" description="Helical" evidence="6">
    <location>
        <begin position="145"/>
        <end position="167"/>
    </location>
</feature>
<dbReference type="Pfam" id="PF01594">
    <property type="entry name" value="AI-2E_transport"/>
    <property type="match status" value="1"/>
</dbReference>
<dbReference type="PANTHER" id="PTHR21716:SF4">
    <property type="entry name" value="TRANSMEMBRANE PROTEIN 245"/>
    <property type="match status" value="1"/>
</dbReference>
<dbReference type="GO" id="GO:0016020">
    <property type="term" value="C:membrane"/>
    <property type="evidence" value="ECO:0007669"/>
    <property type="project" value="UniProtKB-SubCell"/>
</dbReference>
<dbReference type="InterPro" id="IPR002549">
    <property type="entry name" value="AI-2E-like"/>
</dbReference>
<keyword evidence="3 6" id="KW-0812">Transmembrane</keyword>
<feature type="transmembrane region" description="Helical" evidence="6">
    <location>
        <begin position="32"/>
        <end position="50"/>
    </location>
</feature>
<evidence type="ECO:0000256" key="1">
    <source>
        <dbReference type="ARBA" id="ARBA00004141"/>
    </source>
</evidence>
<feature type="transmembrane region" description="Helical" evidence="6">
    <location>
        <begin position="7"/>
        <end position="26"/>
    </location>
</feature>
<evidence type="ECO:0000256" key="4">
    <source>
        <dbReference type="ARBA" id="ARBA00022989"/>
    </source>
</evidence>
<dbReference type="Proteomes" id="UP000177943">
    <property type="component" value="Unassembled WGS sequence"/>
</dbReference>
<feature type="transmembrane region" description="Helical" evidence="6">
    <location>
        <begin position="202"/>
        <end position="224"/>
    </location>
</feature>
<evidence type="ECO:0008006" key="9">
    <source>
        <dbReference type="Google" id="ProtNLM"/>
    </source>
</evidence>
<protein>
    <recommendedName>
        <fullName evidence="9">AI-2E family transporter</fullName>
    </recommendedName>
</protein>
<comment type="caution">
    <text evidence="7">The sequence shown here is derived from an EMBL/GenBank/DDBJ whole genome shotgun (WGS) entry which is preliminary data.</text>
</comment>
<dbReference type="AlphaFoldDB" id="A0A1G2MPD4"/>
<evidence type="ECO:0000256" key="2">
    <source>
        <dbReference type="ARBA" id="ARBA00009773"/>
    </source>
</evidence>
<dbReference type="PANTHER" id="PTHR21716">
    <property type="entry name" value="TRANSMEMBRANE PROTEIN"/>
    <property type="match status" value="1"/>
</dbReference>
<gene>
    <name evidence="7" type="ORF">A3D56_02380</name>
</gene>
<feature type="transmembrane region" description="Helical" evidence="6">
    <location>
        <begin position="230"/>
        <end position="260"/>
    </location>
</feature>
<comment type="subcellular location">
    <subcellularLocation>
        <location evidence="1">Membrane</location>
        <topology evidence="1">Multi-pass membrane protein</topology>
    </subcellularLocation>
</comment>
<evidence type="ECO:0000313" key="7">
    <source>
        <dbReference type="EMBL" id="OHA25757.1"/>
    </source>
</evidence>
<feature type="transmembrane region" description="Helical" evidence="6">
    <location>
        <begin position="267"/>
        <end position="290"/>
    </location>
</feature>
<dbReference type="EMBL" id="MHRP01000045">
    <property type="protein sequence ID" value="OHA25757.1"/>
    <property type="molecule type" value="Genomic_DNA"/>
</dbReference>
<reference evidence="7 8" key="1">
    <citation type="journal article" date="2016" name="Nat. Commun.">
        <title>Thousands of microbial genomes shed light on interconnected biogeochemical processes in an aquifer system.</title>
        <authorList>
            <person name="Anantharaman K."/>
            <person name="Brown C.T."/>
            <person name="Hug L.A."/>
            <person name="Sharon I."/>
            <person name="Castelle C.J."/>
            <person name="Probst A.J."/>
            <person name="Thomas B.C."/>
            <person name="Singh A."/>
            <person name="Wilkins M.J."/>
            <person name="Karaoz U."/>
            <person name="Brodie E.L."/>
            <person name="Williams K.H."/>
            <person name="Hubbard S.S."/>
            <person name="Banfield J.F."/>
        </authorList>
    </citation>
    <scope>NUCLEOTIDE SEQUENCE [LARGE SCALE GENOMIC DNA]</scope>
</reference>
<accession>A0A1G2MPD4</accession>
<evidence type="ECO:0000256" key="3">
    <source>
        <dbReference type="ARBA" id="ARBA00022692"/>
    </source>
</evidence>
<keyword evidence="5 6" id="KW-0472">Membrane</keyword>
<organism evidence="7 8">
    <name type="scientific">Candidatus Taylorbacteria bacterium RIFCSPHIGHO2_02_FULL_45_35</name>
    <dbReference type="NCBI Taxonomy" id="1802311"/>
    <lineage>
        <taxon>Bacteria</taxon>
        <taxon>Candidatus Tayloriibacteriota</taxon>
    </lineage>
</organism>
<sequence>MINHRTELTFFLILTGIVLVLLYFIFQPYLAAIFFALVFYIVFEPVYHFFSRFCFGKKSIAAFLTIVSILVIIFFPFIFFGYFLFEDALDLYGRLQNGQIESGVIPRAFASLEEIITRYIPAASVNIEEYVNGALGSVLSNLSSFFSKFFGVLIQLVITLFALFFFFKDGAHFKEKLYAASPLSDTYDKQIWTKVRLAVNSVVRGSLSVALIQGMLTGLGFALFGVPSPFVWGAMAAVAALIPAVGTALVLIPAILYLFFTGDTTHAIGLLVWGVVAVGLIDNFLGPIFIKRGIKIHPLLILLSVLGGLSFFGPVGFLAGPVILSVFLTMLELFPAIIGGGVPKSV</sequence>
<keyword evidence="4 6" id="KW-1133">Transmembrane helix</keyword>
<comment type="similarity">
    <text evidence="2">Belongs to the autoinducer-2 exporter (AI-2E) (TC 2.A.86) family.</text>
</comment>
<proteinExistence type="inferred from homology"/>
<feature type="transmembrane region" description="Helical" evidence="6">
    <location>
        <begin position="62"/>
        <end position="85"/>
    </location>
</feature>
<evidence type="ECO:0000313" key="8">
    <source>
        <dbReference type="Proteomes" id="UP000177943"/>
    </source>
</evidence>
<name>A0A1G2MPD4_9BACT</name>